<dbReference type="InterPro" id="IPR012312">
    <property type="entry name" value="Hemerythrin-like"/>
</dbReference>
<dbReference type="Proteomes" id="UP000244073">
    <property type="component" value="Unassembled WGS sequence"/>
</dbReference>
<dbReference type="Gene3D" id="1.20.120.520">
    <property type="entry name" value="nmb1532 protein domain like"/>
    <property type="match status" value="1"/>
</dbReference>
<gene>
    <name evidence="2" type="ORF">P175DRAFT_0466260</name>
</gene>
<dbReference type="InterPro" id="IPR053206">
    <property type="entry name" value="Dimeric_xanthone_biosynth"/>
</dbReference>
<feature type="domain" description="Hemerythrin-like" evidence="1">
    <location>
        <begin position="39"/>
        <end position="154"/>
    </location>
</feature>
<dbReference type="OrthoDB" id="58416at2759"/>
<name>A0A2T5LNS4_9EURO</name>
<evidence type="ECO:0000313" key="2">
    <source>
        <dbReference type="EMBL" id="PTU17929.1"/>
    </source>
</evidence>
<protein>
    <recommendedName>
        <fullName evidence="1">Hemerythrin-like domain-containing protein</fullName>
    </recommendedName>
</protein>
<dbReference type="PANTHER" id="PTHR38048">
    <property type="entry name" value="EXPRESSED PROTEIN"/>
    <property type="match status" value="1"/>
</dbReference>
<evidence type="ECO:0000313" key="3">
    <source>
        <dbReference type="Proteomes" id="UP000244073"/>
    </source>
</evidence>
<evidence type="ECO:0000259" key="1">
    <source>
        <dbReference type="Pfam" id="PF01814"/>
    </source>
</evidence>
<dbReference type="AlphaFoldDB" id="A0A2T5LNS4"/>
<dbReference type="GeneID" id="63811783"/>
<organism evidence="2 3">
    <name type="scientific">Aspergillus ochraceoroseus IBT 24754</name>
    <dbReference type="NCBI Taxonomy" id="1392256"/>
    <lineage>
        <taxon>Eukaryota</taxon>
        <taxon>Fungi</taxon>
        <taxon>Dikarya</taxon>
        <taxon>Ascomycota</taxon>
        <taxon>Pezizomycotina</taxon>
        <taxon>Eurotiomycetes</taxon>
        <taxon>Eurotiomycetidae</taxon>
        <taxon>Eurotiales</taxon>
        <taxon>Aspergillaceae</taxon>
        <taxon>Aspergillus</taxon>
        <taxon>Aspergillus subgen. Nidulantes</taxon>
    </lineage>
</organism>
<dbReference type="Pfam" id="PF01814">
    <property type="entry name" value="Hemerythrin"/>
    <property type="match status" value="1"/>
</dbReference>
<comment type="caution">
    <text evidence="2">The sequence shown here is derived from an EMBL/GenBank/DDBJ whole genome shotgun (WGS) entry which is preliminary data.</text>
</comment>
<reference evidence="2 3" key="1">
    <citation type="journal article" date="2018" name="Proc. Natl. Acad. Sci. U.S.A.">
        <title>Linking secondary metabolites to gene clusters through genome sequencing of six diverse Aspergillus species.</title>
        <authorList>
            <person name="Kaerboelling I."/>
            <person name="Vesth T.C."/>
            <person name="Frisvad J.C."/>
            <person name="Nybo J.L."/>
            <person name="Theobald S."/>
            <person name="Kuo A."/>
            <person name="Bowyer P."/>
            <person name="Matsuda Y."/>
            <person name="Mondo S."/>
            <person name="Lyhne E.K."/>
            <person name="Kogle M.E."/>
            <person name="Clum A."/>
            <person name="Lipzen A."/>
            <person name="Salamov A."/>
            <person name="Ngan C.Y."/>
            <person name="Daum C."/>
            <person name="Chiniquy J."/>
            <person name="Barry K."/>
            <person name="LaButti K."/>
            <person name="Haridas S."/>
            <person name="Simmons B.A."/>
            <person name="Magnuson J.K."/>
            <person name="Mortensen U.H."/>
            <person name="Larsen T.O."/>
            <person name="Grigoriev I.V."/>
            <person name="Baker S.E."/>
            <person name="Andersen M.R."/>
        </authorList>
    </citation>
    <scope>NUCLEOTIDE SEQUENCE [LARGE SCALE GENOMIC DNA]</scope>
    <source>
        <strain evidence="2 3">IBT 24754</strain>
    </source>
</reference>
<dbReference type="EMBL" id="MSFN02000009">
    <property type="protein sequence ID" value="PTU17929.1"/>
    <property type="molecule type" value="Genomic_DNA"/>
</dbReference>
<dbReference type="CDD" id="cd12108">
    <property type="entry name" value="Hr-like"/>
    <property type="match status" value="1"/>
</dbReference>
<accession>A0A2T5LNS4</accession>
<dbReference type="PANTHER" id="PTHR38048:SF2">
    <property type="entry name" value="HEMERYTHRIN-LIKE DOMAIN-CONTAINING PROTEIN"/>
    <property type="match status" value="1"/>
</dbReference>
<dbReference type="VEuPathDB" id="FungiDB:P175DRAFT_0466260"/>
<dbReference type="RefSeq" id="XP_040749321.1">
    <property type="nucleotide sequence ID" value="XM_040894901.1"/>
</dbReference>
<proteinExistence type="predicted"/>
<sequence>MMSTPWADQPYSLLSTDVPADKANAHPGSIFVFSSMCLAHNMFLRHLNSIYLQATGVHEPKDIRDFLFYCKAWAEELRLHHDAEEGKFFPLLDKLTGVEGIMAKSEQQHHAFMGGVHKLSQYATKTSPGEYSGTEVRKIIDEFAPLLLVHLREEPLDLLEVGELCGGAVFKEQWDNFEAGFIKEVLATGDKHILLPLAFGLNDQDFEGGKYAKWPDFPFFVPLLTRAYYARKYAGSWRFLPCRNRKRRKLEFLGEGWQSKTESPTDQSHGR</sequence>